<proteinExistence type="predicted"/>
<comment type="caution">
    <text evidence="1">The sequence shown here is derived from an EMBL/GenBank/DDBJ whole genome shotgun (WGS) entry which is preliminary data.</text>
</comment>
<sequence length="82" mass="8880">MSISGRCDGSCDSHVSLPVSLMLVGRESEILITPGLNCNSEEGHVYRVAGDSAANAYISVILLNRENRIEEEQVKEARNGAF</sequence>
<evidence type="ECO:0000313" key="1">
    <source>
        <dbReference type="EMBL" id="KAK4772650.1"/>
    </source>
</evidence>
<dbReference type="Proteomes" id="UP001346149">
    <property type="component" value="Unassembled WGS sequence"/>
</dbReference>
<protein>
    <submittedName>
        <fullName evidence="1">Uncharacterized protein</fullName>
    </submittedName>
</protein>
<organism evidence="1 2">
    <name type="scientific">Trapa natans</name>
    <name type="common">Water chestnut</name>
    <dbReference type="NCBI Taxonomy" id="22666"/>
    <lineage>
        <taxon>Eukaryota</taxon>
        <taxon>Viridiplantae</taxon>
        <taxon>Streptophyta</taxon>
        <taxon>Embryophyta</taxon>
        <taxon>Tracheophyta</taxon>
        <taxon>Spermatophyta</taxon>
        <taxon>Magnoliopsida</taxon>
        <taxon>eudicotyledons</taxon>
        <taxon>Gunneridae</taxon>
        <taxon>Pentapetalae</taxon>
        <taxon>rosids</taxon>
        <taxon>malvids</taxon>
        <taxon>Myrtales</taxon>
        <taxon>Lythraceae</taxon>
        <taxon>Trapa</taxon>
    </lineage>
</organism>
<reference evidence="1 2" key="1">
    <citation type="journal article" date="2023" name="Hortic Res">
        <title>Pangenome of water caltrop reveals structural variations and asymmetric subgenome divergence after allopolyploidization.</title>
        <authorList>
            <person name="Zhang X."/>
            <person name="Chen Y."/>
            <person name="Wang L."/>
            <person name="Yuan Y."/>
            <person name="Fang M."/>
            <person name="Shi L."/>
            <person name="Lu R."/>
            <person name="Comes H.P."/>
            <person name="Ma Y."/>
            <person name="Chen Y."/>
            <person name="Huang G."/>
            <person name="Zhou Y."/>
            <person name="Zheng Z."/>
            <person name="Qiu Y."/>
        </authorList>
    </citation>
    <scope>NUCLEOTIDE SEQUENCE [LARGE SCALE GENOMIC DNA]</scope>
    <source>
        <strain evidence="1">F231</strain>
    </source>
</reference>
<accession>A0AAN7KT93</accession>
<keyword evidence="2" id="KW-1185">Reference proteome</keyword>
<gene>
    <name evidence="1" type="ORF">SAY86_014425</name>
</gene>
<name>A0AAN7KT93_TRANT</name>
<dbReference type="AlphaFoldDB" id="A0AAN7KT93"/>
<evidence type="ECO:0000313" key="2">
    <source>
        <dbReference type="Proteomes" id="UP001346149"/>
    </source>
</evidence>
<dbReference type="EMBL" id="JAXQNO010000020">
    <property type="protein sequence ID" value="KAK4772650.1"/>
    <property type="molecule type" value="Genomic_DNA"/>
</dbReference>